<dbReference type="Proteomes" id="UP001597116">
    <property type="component" value="Unassembled WGS sequence"/>
</dbReference>
<sequence>MKKLFTCLVAVIPFTHTFAQRSITDFSLRQVKVAPAPTPAETAVAISKSFQGRPYAGNTLDENETEQLVVDFRAFDCTTFLETTLALALSRHQLTNEKDTAQFDRLFRENLTRIRYRNGQIDGFASRLHYFSEWLLDNEQKGIVEDVTGQIGGIRVKKPISYMTQYTYKYPQLAKPAIRKQIAQVELAISQQRYWFIPRGQIRTIENCLQEGDIVMMMAARPGLDMKHVGMVVWQTDEDGTRRAHLLHASSQYGEVAISEQPLAEYIKRNPQFSGIRVARLKETVPPTMAYSDARRIN</sequence>
<evidence type="ECO:0000313" key="2">
    <source>
        <dbReference type="Proteomes" id="UP001597116"/>
    </source>
</evidence>
<dbReference type="Gene3D" id="2.30.260.10">
    <property type="entry name" value="putative xylanase like domain"/>
    <property type="match status" value="1"/>
</dbReference>
<protein>
    <submittedName>
        <fullName evidence="1">N-acetylmuramoyl-L-alanine amidase-like domain-containing protein</fullName>
    </submittedName>
</protein>
<accession>A0ABW3Q433</accession>
<dbReference type="InterPro" id="IPR038765">
    <property type="entry name" value="Papain-like_cys_pep_sf"/>
</dbReference>
<keyword evidence="2" id="KW-1185">Reference proteome</keyword>
<evidence type="ECO:0000313" key="1">
    <source>
        <dbReference type="EMBL" id="MFD1139732.1"/>
    </source>
</evidence>
<dbReference type="Pfam" id="PF07313">
    <property type="entry name" value="AmiA-like"/>
    <property type="match status" value="1"/>
</dbReference>
<dbReference type="RefSeq" id="WP_265990415.1">
    <property type="nucleotide sequence ID" value="NZ_CP110973.1"/>
</dbReference>
<dbReference type="InterPro" id="IPR010846">
    <property type="entry name" value="AmiA-like"/>
</dbReference>
<gene>
    <name evidence="1" type="ORF">ACFQ4C_01365</name>
</gene>
<organism evidence="1 2">
    <name type="scientific">Larkinella insperata</name>
    <dbReference type="NCBI Taxonomy" id="332158"/>
    <lineage>
        <taxon>Bacteria</taxon>
        <taxon>Pseudomonadati</taxon>
        <taxon>Bacteroidota</taxon>
        <taxon>Cytophagia</taxon>
        <taxon>Cytophagales</taxon>
        <taxon>Spirosomataceae</taxon>
        <taxon>Larkinella</taxon>
    </lineage>
</organism>
<dbReference type="SUPFAM" id="SSF54001">
    <property type="entry name" value="Cysteine proteinases"/>
    <property type="match status" value="1"/>
</dbReference>
<name>A0ABW3Q433_9BACT</name>
<proteinExistence type="predicted"/>
<dbReference type="EMBL" id="JBHTLP010000001">
    <property type="protein sequence ID" value="MFD1139732.1"/>
    <property type="molecule type" value="Genomic_DNA"/>
</dbReference>
<comment type="caution">
    <text evidence="1">The sequence shown here is derived from an EMBL/GenBank/DDBJ whole genome shotgun (WGS) entry which is preliminary data.</text>
</comment>
<reference evidence="2" key="1">
    <citation type="journal article" date="2019" name="Int. J. Syst. Evol. Microbiol.">
        <title>The Global Catalogue of Microorganisms (GCM) 10K type strain sequencing project: providing services to taxonomists for standard genome sequencing and annotation.</title>
        <authorList>
            <consortium name="The Broad Institute Genomics Platform"/>
            <consortium name="The Broad Institute Genome Sequencing Center for Infectious Disease"/>
            <person name="Wu L."/>
            <person name="Ma J."/>
        </authorList>
    </citation>
    <scope>NUCLEOTIDE SEQUENCE [LARGE SCALE GENOMIC DNA]</scope>
    <source>
        <strain evidence="2">CCUG 55608</strain>
    </source>
</reference>
<dbReference type="Gene3D" id="1.10.3670.10">
    <property type="entry name" value="Putative xylanase like domain"/>
    <property type="match status" value="1"/>
</dbReference>